<feature type="compositionally biased region" description="Polar residues" evidence="5">
    <location>
        <begin position="15"/>
        <end position="28"/>
    </location>
</feature>
<feature type="transmembrane region" description="Helical" evidence="6">
    <location>
        <begin position="237"/>
        <end position="255"/>
    </location>
</feature>
<evidence type="ECO:0000256" key="6">
    <source>
        <dbReference type="SAM" id="Phobius"/>
    </source>
</evidence>
<evidence type="ECO:0000313" key="9">
    <source>
        <dbReference type="Proteomes" id="UP001302676"/>
    </source>
</evidence>
<gene>
    <name evidence="8" type="ORF">C8A04DRAFT_31440</name>
</gene>
<feature type="transmembrane region" description="Helical" evidence="6">
    <location>
        <begin position="576"/>
        <end position="597"/>
    </location>
</feature>
<feature type="compositionally biased region" description="Basic and acidic residues" evidence="5">
    <location>
        <begin position="69"/>
        <end position="83"/>
    </location>
</feature>
<dbReference type="CDD" id="cd17323">
    <property type="entry name" value="MFS_Tpo1_MDR_like"/>
    <property type="match status" value="1"/>
</dbReference>
<protein>
    <submittedName>
        <fullName evidence="8">Major facilitator superfamily domain-containing protein</fullName>
    </submittedName>
</protein>
<proteinExistence type="predicted"/>
<name>A0AAN6UXY3_9PEZI</name>
<dbReference type="InterPro" id="IPR020846">
    <property type="entry name" value="MFS_dom"/>
</dbReference>
<evidence type="ECO:0000259" key="7">
    <source>
        <dbReference type="PROSITE" id="PS50850"/>
    </source>
</evidence>
<comment type="subcellular location">
    <subcellularLocation>
        <location evidence="1">Membrane</location>
        <topology evidence="1">Multi-pass membrane protein</topology>
    </subcellularLocation>
</comment>
<feature type="compositionally biased region" description="Basic and acidic residues" evidence="5">
    <location>
        <begin position="30"/>
        <end position="47"/>
    </location>
</feature>
<keyword evidence="9" id="KW-1185">Reference proteome</keyword>
<dbReference type="GeneID" id="87818367"/>
<keyword evidence="3 6" id="KW-1133">Transmembrane helix</keyword>
<feature type="transmembrane region" description="Helical" evidence="6">
    <location>
        <begin position="512"/>
        <end position="533"/>
    </location>
</feature>
<feature type="transmembrane region" description="Helical" evidence="6">
    <location>
        <begin position="325"/>
        <end position="349"/>
    </location>
</feature>
<dbReference type="Gene3D" id="1.20.1250.20">
    <property type="entry name" value="MFS general substrate transporter like domains"/>
    <property type="match status" value="1"/>
</dbReference>
<dbReference type="Pfam" id="PF07690">
    <property type="entry name" value="MFS_1"/>
    <property type="match status" value="1"/>
</dbReference>
<organism evidence="8 9">
    <name type="scientific">Dichotomopilus funicola</name>
    <dbReference type="NCBI Taxonomy" id="1934379"/>
    <lineage>
        <taxon>Eukaryota</taxon>
        <taxon>Fungi</taxon>
        <taxon>Dikarya</taxon>
        <taxon>Ascomycota</taxon>
        <taxon>Pezizomycotina</taxon>
        <taxon>Sordariomycetes</taxon>
        <taxon>Sordariomycetidae</taxon>
        <taxon>Sordariales</taxon>
        <taxon>Chaetomiaceae</taxon>
        <taxon>Dichotomopilus</taxon>
    </lineage>
</organism>
<dbReference type="GO" id="GO:0005886">
    <property type="term" value="C:plasma membrane"/>
    <property type="evidence" value="ECO:0007669"/>
    <property type="project" value="TreeGrafter"/>
</dbReference>
<sequence>MTEPSDVRKPLDPPCQQSDSTGSSSQPRQYGERDSPISVDKEKEEHVSPIPSSSDEDEDEDDTDDDSDAEAHINGDYDGHRPTQLDMRLSRTRTTNTVRSASTVTTVASNSAGGTRPTCSGAAGTGTGSRIEPGTGAGLGNTLSRRTTTILSRIRSRPTPGPPTFTHPLTHVPTTAEQLVDFDGPDDPYKPLNWPLRKKIVTTFLYGLVTMSATWASSCYAPGTAQIAAEFGVGTQVSVLGTSLFLVGFGVGPLLWAPLSEVYGRRVAVFVPMFVAMCFSFASATSKDFQTLMVTRFWGGFFASAPVTNTGGVMGDLYGPAERGIAIAGYAMAVVSGPSLGPIASTALVVQPDLGWRWTEYLTGIIQGVVLLVALIFIDESYPPQLLIYKARRLRIESGNWALHTKFEEWDVSVAELARKFLVRPIQLLCTPICFLVALYASFCYGILYMQLGSIPIIFGEVRGWSPLASTFPFVGIFIGTVFGCAANVYNQLLYNKAYHAAGNRAVPERRLPPMMLGSVLFASGQFLVGWTAEPHVHWIVPCIALVMMGTGFFTIFQAALNYLVDTFTTYAASAVAANTFLRSCFACAFPLVVGPMFHNLGVGPGSSIPAGFSVLLIPVPFVFFAYGKRIRAASKWSRASVHDGDVKKREAQR</sequence>
<feature type="transmembrane region" description="Helical" evidence="6">
    <location>
        <begin position="361"/>
        <end position="378"/>
    </location>
</feature>
<keyword evidence="2 6" id="KW-0812">Transmembrane</keyword>
<keyword evidence="4 6" id="KW-0472">Membrane</keyword>
<dbReference type="InterPro" id="IPR036259">
    <property type="entry name" value="MFS_trans_sf"/>
</dbReference>
<evidence type="ECO:0000256" key="3">
    <source>
        <dbReference type="ARBA" id="ARBA00022989"/>
    </source>
</evidence>
<dbReference type="SUPFAM" id="SSF103473">
    <property type="entry name" value="MFS general substrate transporter"/>
    <property type="match status" value="1"/>
</dbReference>
<dbReference type="EMBL" id="MU853619">
    <property type="protein sequence ID" value="KAK4141004.1"/>
    <property type="molecule type" value="Genomic_DNA"/>
</dbReference>
<feature type="transmembrane region" description="Helical" evidence="6">
    <location>
        <begin position="539"/>
        <end position="564"/>
    </location>
</feature>
<dbReference type="PANTHER" id="PTHR23502:SF59">
    <property type="entry name" value="MULTIDRUG TRANSPORTER, PUTATIVE (AFU_ORTHOLOGUE AFUA_1G10370)-RELATED"/>
    <property type="match status" value="1"/>
</dbReference>
<feature type="transmembrane region" description="Helical" evidence="6">
    <location>
        <begin position="267"/>
        <end position="285"/>
    </location>
</feature>
<feature type="domain" description="Major facilitator superfamily (MFS) profile" evidence="7">
    <location>
        <begin position="195"/>
        <end position="631"/>
    </location>
</feature>
<feature type="compositionally biased region" description="Basic and acidic residues" evidence="5">
    <location>
        <begin position="1"/>
        <end position="11"/>
    </location>
</feature>
<feature type="region of interest" description="Disordered" evidence="5">
    <location>
        <begin position="1"/>
        <end position="139"/>
    </location>
</feature>
<dbReference type="InterPro" id="IPR011701">
    <property type="entry name" value="MFS"/>
</dbReference>
<feature type="transmembrane region" description="Helical" evidence="6">
    <location>
        <begin position="472"/>
        <end position="491"/>
    </location>
</feature>
<evidence type="ECO:0000256" key="5">
    <source>
        <dbReference type="SAM" id="MobiDB-lite"/>
    </source>
</evidence>
<accession>A0AAN6UXY3</accession>
<dbReference type="AlphaFoldDB" id="A0AAN6UXY3"/>
<dbReference type="PANTHER" id="PTHR23502">
    <property type="entry name" value="MAJOR FACILITATOR SUPERFAMILY"/>
    <property type="match status" value="1"/>
</dbReference>
<reference evidence="8" key="1">
    <citation type="journal article" date="2023" name="Mol. Phylogenet. Evol.">
        <title>Genome-scale phylogeny and comparative genomics of the fungal order Sordariales.</title>
        <authorList>
            <person name="Hensen N."/>
            <person name="Bonometti L."/>
            <person name="Westerberg I."/>
            <person name="Brannstrom I.O."/>
            <person name="Guillou S."/>
            <person name="Cros-Aarteil S."/>
            <person name="Calhoun S."/>
            <person name="Haridas S."/>
            <person name="Kuo A."/>
            <person name="Mondo S."/>
            <person name="Pangilinan J."/>
            <person name="Riley R."/>
            <person name="LaButti K."/>
            <person name="Andreopoulos B."/>
            <person name="Lipzen A."/>
            <person name="Chen C."/>
            <person name="Yan M."/>
            <person name="Daum C."/>
            <person name="Ng V."/>
            <person name="Clum A."/>
            <person name="Steindorff A."/>
            <person name="Ohm R.A."/>
            <person name="Martin F."/>
            <person name="Silar P."/>
            <person name="Natvig D.O."/>
            <person name="Lalanne C."/>
            <person name="Gautier V."/>
            <person name="Ament-Velasquez S.L."/>
            <person name="Kruys A."/>
            <person name="Hutchinson M.I."/>
            <person name="Powell A.J."/>
            <person name="Barry K."/>
            <person name="Miller A.N."/>
            <person name="Grigoriev I.V."/>
            <person name="Debuchy R."/>
            <person name="Gladieux P."/>
            <person name="Hiltunen Thoren M."/>
            <person name="Johannesson H."/>
        </authorList>
    </citation>
    <scope>NUCLEOTIDE SEQUENCE</scope>
    <source>
        <strain evidence="8">CBS 141.50</strain>
    </source>
</reference>
<feature type="compositionally biased region" description="Low complexity" evidence="5">
    <location>
        <begin position="92"/>
        <end position="112"/>
    </location>
</feature>
<feature type="transmembrane region" description="Helical" evidence="6">
    <location>
        <begin position="609"/>
        <end position="628"/>
    </location>
</feature>
<reference evidence="8" key="2">
    <citation type="submission" date="2023-05" db="EMBL/GenBank/DDBJ databases">
        <authorList>
            <consortium name="Lawrence Berkeley National Laboratory"/>
            <person name="Steindorff A."/>
            <person name="Hensen N."/>
            <person name="Bonometti L."/>
            <person name="Westerberg I."/>
            <person name="Brannstrom I.O."/>
            <person name="Guillou S."/>
            <person name="Cros-Aarteil S."/>
            <person name="Calhoun S."/>
            <person name="Haridas S."/>
            <person name="Kuo A."/>
            <person name="Mondo S."/>
            <person name="Pangilinan J."/>
            <person name="Riley R."/>
            <person name="Labutti K."/>
            <person name="Andreopoulos B."/>
            <person name="Lipzen A."/>
            <person name="Chen C."/>
            <person name="Yanf M."/>
            <person name="Daum C."/>
            <person name="Ng V."/>
            <person name="Clum A."/>
            <person name="Ohm R."/>
            <person name="Martin F."/>
            <person name="Silar P."/>
            <person name="Natvig D."/>
            <person name="Lalanne C."/>
            <person name="Gautier V."/>
            <person name="Ament-Velasquez S.L."/>
            <person name="Kruys A."/>
            <person name="Hutchinson M.I."/>
            <person name="Powell A.J."/>
            <person name="Barry K."/>
            <person name="Miller A.N."/>
            <person name="Grigoriev I.V."/>
            <person name="Debuchy R."/>
            <person name="Gladieux P."/>
            <person name="Thoren M.H."/>
            <person name="Johannesson H."/>
        </authorList>
    </citation>
    <scope>NUCLEOTIDE SEQUENCE</scope>
    <source>
        <strain evidence="8">CBS 141.50</strain>
    </source>
</reference>
<feature type="transmembrane region" description="Helical" evidence="6">
    <location>
        <begin position="297"/>
        <end position="318"/>
    </location>
</feature>
<evidence type="ECO:0000256" key="2">
    <source>
        <dbReference type="ARBA" id="ARBA00022692"/>
    </source>
</evidence>
<dbReference type="Proteomes" id="UP001302676">
    <property type="component" value="Unassembled WGS sequence"/>
</dbReference>
<feature type="compositionally biased region" description="Acidic residues" evidence="5">
    <location>
        <begin position="54"/>
        <end position="68"/>
    </location>
</feature>
<dbReference type="RefSeq" id="XP_062634375.1">
    <property type="nucleotide sequence ID" value="XM_062781754.1"/>
</dbReference>
<dbReference type="PROSITE" id="PS50850">
    <property type="entry name" value="MFS"/>
    <property type="match status" value="1"/>
</dbReference>
<dbReference type="GO" id="GO:0022857">
    <property type="term" value="F:transmembrane transporter activity"/>
    <property type="evidence" value="ECO:0007669"/>
    <property type="project" value="InterPro"/>
</dbReference>
<evidence type="ECO:0000313" key="8">
    <source>
        <dbReference type="EMBL" id="KAK4141004.1"/>
    </source>
</evidence>
<comment type="caution">
    <text evidence="8">The sequence shown here is derived from an EMBL/GenBank/DDBJ whole genome shotgun (WGS) entry which is preliminary data.</text>
</comment>
<feature type="transmembrane region" description="Helical" evidence="6">
    <location>
        <begin position="200"/>
        <end position="217"/>
    </location>
</feature>
<evidence type="ECO:0000256" key="1">
    <source>
        <dbReference type="ARBA" id="ARBA00004141"/>
    </source>
</evidence>
<dbReference type="FunFam" id="1.20.1250.20:FF:000011">
    <property type="entry name" value="MFS multidrug transporter, putative"/>
    <property type="match status" value="1"/>
</dbReference>
<feature type="transmembrane region" description="Helical" evidence="6">
    <location>
        <begin position="428"/>
        <end position="452"/>
    </location>
</feature>
<evidence type="ECO:0000256" key="4">
    <source>
        <dbReference type="ARBA" id="ARBA00023136"/>
    </source>
</evidence>